<reference evidence="1" key="1">
    <citation type="submission" date="2020-01" db="EMBL/GenBank/DDBJ databases">
        <authorList>
            <consortium name="DOE Joint Genome Institute"/>
            <person name="Haridas S."/>
            <person name="Albert R."/>
            <person name="Binder M."/>
            <person name="Bloem J."/>
            <person name="Labutti K."/>
            <person name="Salamov A."/>
            <person name="Andreopoulos B."/>
            <person name="Baker S.E."/>
            <person name="Barry K."/>
            <person name="Bills G."/>
            <person name="Bluhm B.H."/>
            <person name="Cannon C."/>
            <person name="Castanera R."/>
            <person name="Culley D.E."/>
            <person name="Daum C."/>
            <person name="Ezra D."/>
            <person name="Gonzalez J.B."/>
            <person name="Henrissat B."/>
            <person name="Kuo A."/>
            <person name="Liang C."/>
            <person name="Lipzen A."/>
            <person name="Lutzoni F."/>
            <person name="Magnuson J."/>
            <person name="Mondo S."/>
            <person name="Nolan M."/>
            <person name="Ohm R."/>
            <person name="Pangilinan J."/>
            <person name="Park H.-J."/>
            <person name="Ramirez L."/>
            <person name="Alfaro M."/>
            <person name="Sun H."/>
            <person name="Tritt A."/>
            <person name="Yoshinaga Y."/>
            <person name="Zwiers L.-H."/>
            <person name="Turgeon B.G."/>
            <person name="Goodwin S.B."/>
            <person name="Spatafora J.W."/>
            <person name="Crous P.W."/>
            <person name="Grigoriev I.V."/>
        </authorList>
    </citation>
    <scope>NUCLEOTIDE SEQUENCE</scope>
    <source>
        <strain evidence="1">P77</strain>
    </source>
</reference>
<proteinExistence type="predicted"/>
<dbReference type="Proteomes" id="UP000800040">
    <property type="component" value="Unassembled WGS sequence"/>
</dbReference>
<protein>
    <submittedName>
        <fullName evidence="1">Uncharacterized protein</fullName>
    </submittedName>
</protein>
<dbReference type="AlphaFoldDB" id="A0A6A5K1S8"/>
<gene>
    <name evidence="1" type="ORF">BDW02DRAFT_76154</name>
</gene>
<name>A0A6A5K1S8_9PLEO</name>
<sequence length="116" mass="13244">MCNETSPRTTQGGLIAILHPPTPSSQPITLHLTNPLPNHNTSIHLQGLGPSQHNDKYSIIIHRDGDLCRARHDPMYTLPVSRLDMEMQMQMRFWVKGLLGGIEKKRRDRNEVVAWE</sequence>
<accession>A0A6A5K1S8</accession>
<keyword evidence="2" id="KW-1185">Reference proteome</keyword>
<evidence type="ECO:0000313" key="1">
    <source>
        <dbReference type="EMBL" id="KAF1830949.1"/>
    </source>
</evidence>
<dbReference type="EMBL" id="ML975378">
    <property type="protein sequence ID" value="KAF1830949.1"/>
    <property type="molecule type" value="Genomic_DNA"/>
</dbReference>
<evidence type="ECO:0000313" key="2">
    <source>
        <dbReference type="Proteomes" id="UP000800040"/>
    </source>
</evidence>
<organism evidence="1 2">
    <name type="scientific">Decorospora gaudefroyi</name>
    <dbReference type="NCBI Taxonomy" id="184978"/>
    <lineage>
        <taxon>Eukaryota</taxon>
        <taxon>Fungi</taxon>
        <taxon>Dikarya</taxon>
        <taxon>Ascomycota</taxon>
        <taxon>Pezizomycotina</taxon>
        <taxon>Dothideomycetes</taxon>
        <taxon>Pleosporomycetidae</taxon>
        <taxon>Pleosporales</taxon>
        <taxon>Pleosporineae</taxon>
        <taxon>Pleosporaceae</taxon>
        <taxon>Decorospora</taxon>
    </lineage>
</organism>